<protein>
    <recommendedName>
        <fullName evidence="1">RES domain-containing protein</fullName>
    </recommendedName>
</protein>
<organism evidence="2 3">
    <name type="scientific">Acidocella aquatica</name>
    <dbReference type="NCBI Taxonomy" id="1922313"/>
    <lineage>
        <taxon>Bacteria</taxon>
        <taxon>Pseudomonadati</taxon>
        <taxon>Pseudomonadota</taxon>
        <taxon>Alphaproteobacteria</taxon>
        <taxon>Acetobacterales</taxon>
        <taxon>Acidocellaceae</taxon>
        <taxon>Acidocella</taxon>
    </lineage>
</organism>
<gene>
    <name evidence="2" type="ORF">GCM10010909_00020</name>
</gene>
<name>A0ABQ6A231_9PROT</name>
<evidence type="ECO:0000313" key="3">
    <source>
        <dbReference type="Proteomes" id="UP001156641"/>
    </source>
</evidence>
<proteinExistence type="predicted"/>
<reference evidence="3" key="1">
    <citation type="journal article" date="2019" name="Int. J. Syst. Evol. Microbiol.">
        <title>The Global Catalogue of Microorganisms (GCM) 10K type strain sequencing project: providing services to taxonomists for standard genome sequencing and annotation.</title>
        <authorList>
            <consortium name="The Broad Institute Genomics Platform"/>
            <consortium name="The Broad Institute Genome Sequencing Center for Infectious Disease"/>
            <person name="Wu L."/>
            <person name="Ma J."/>
        </authorList>
    </citation>
    <scope>NUCLEOTIDE SEQUENCE [LARGE SCALE GENOMIC DNA]</scope>
    <source>
        <strain evidence="3">NBRC 112502</strain>
    </source>
</reference>
<dbReference type="SMART" id="SM00953">
    <property type="entry name" value="RES"/>
    <property type="match status" value="1"/>
</dbReference>
<evidence type="ECO:0000313" key="2">
    <source>
        <dbReference type="EMBL" id="GLR65325.1"/>
    </source>
</evidence>
<dbReference type="Pfam" id="PF08808">
    <property type="entry name" value="RES"/>
    <property type="match status" value="1"/>
</dbReference>
<dbReference type="EMBL" id="BSOS01000001">
    <property type="protein sequence ID" value="GLR65325.1"/>
    <property type="molecule type" value="Genomic_DNA"/>
</dbReference>
<accession>A0ABQ6A231</accession>
<dbReference type="InterPro" id="IPR014914">
    <property type="entry name" value="RES_dom"/>
</dbReference>
<feature type="domain" description="RES" evidence="1">
    <location>
        <begin position="2"/>
        <end position="121"/>
    </location>
</feature>
<keyword evidence="3" id="KW-1185">Reference proteome</keyword>
<sequence length="169" mass="18948">MTPGIWYGAEQPATAAAEMVFYRFLFFAESPLTPFPDNAAEYTAIAVDLLTNTSIDLTTGALARDAALWTQLTDYRPCQSLAETAHEIGVGLIRYGSVRDPARGHNLAVLTCRAFRSREPNKRQTWRIRIGHFGVQAICEYPPLRLEFPPDTFNDDPRLAGMVWDRPSD</sequence>
<comment type="caution">
    <text evidence="2">The sequence shown here is derived from an EMBL/GenBank/DDBJ whole genome shotgun (WGS) entry which is preliminary data.</text>
</comment>
<dbReference type="Proteomes" id="UP001156641">
    <property type="component" value="Unassembled WGS sequence"/>
</dbReference>
<evidence type="ECO:0000259" key="1">
    <source>
        <dbReference type="SMART" id="SM00953"/>
    </source>
</evidence>